<keyword evidence="8" id="KW-1185">Reference proteome</keyword>
<dbReference type="InterPro" id="IPR044630">
    <property type="entry name" value="SPA1/2/3/4"/>
</dbReference>
<dbReference type="SUPFAM" id="SSF56112">
    <property type="entry name" value="Protein kinase-like (PK-like)"/>
    <property type="match status" value="1"/>
</dbReference>
<dbReference type="PROSITE" id="PS00678">
    <property type="entry name" value="WD_REPEATS_1"/>
    <property type="match status" value="1"/>
</dbReference>
<dbReference type="Proteomes" id="UP001489004">
    <property type="component" value="Unassembled WGS sequence"/>
</dbReference>
<dbReference type="SMART" id="SM00320">
    <property type="entry name" value="WD40"/>
    <property type="match status" value="7"/>
</dbReference>
<feature type="modified residue" description="4-aspartylphosphate" evidence="3">
    <location>
        <position position="59"/>
    </location>
</feature>
<feature type="domain" description="Response regulatory" evidence="6">
    <location>
        <begin position="7"/>
        <end position="126"/>
    </location>
</feature>
<dbReference type="PRINTS" id="PR00320">
    <property type="entry name" value="GPROTEINBRPT"/>
</dbReference>
<comment type="caution">
    <text evidence="7">The sequence shown here is derived from an EMBL/GenBank/DDBJ whole genome shotgun (WGS) entry which is preliminary data.</text>
</comment>
<evidence type="ECO:0000256" key="3">
    <source>
        <dbReference type="PROSITE-ProRule" id="PRU00169"/>
    </source>
</evidence>
<accession>A0AAW1QRC7</accession>
<dbReference type="InterPro" id="IPR011006">
    <property type="entry name" value="CheY-like_superfamily"/>
</dbReference>
<dbReference type="SMART" id="SM00448">
    <property type="entry name" value="REC"/>
    <property type="match status" value="1"/>
</dbReference>
<dbReference type="Gene3D" id="3.40.50.2300">
    <property type="match status" value="1"/>
</dbReference>
<dbReference type="InterPro" id="IPR001680">
    <property type="entry name" value="WD40_rpt"/>
</dbReference>
<keyword evidence="1 4" id="KW-0853">WD repeat</keyword>
<dbReference type="GO" id="GO:0009640">
    <property type="term" value="P:photomorphogenesis"/>
    <property type="evidence" value="ECO:0007669"/>
    <property type="project" value="InterPro"/>
</dbReference>
<dbReference type="CDD" id="cd17584">
    <property type="entry name" value="REC_typeB_ARR-like"/>
    <property type="match status" value="1"/>
</dbReference>
<dbReference type="PANTHER" id="PTHR44218">
    <property type="entry name" value="PROTEIN SPA1-RELATED 2"/>
    <property type="match status" value="1"/>
</dbReference>
<feature type="region of interest" description="Disordered" evidence="5">
    <location>
        <begin position="341"/>
        <end position="382"/>
    </location>
</feature>
<dbReference type="SUPFAM" id="SSF52172">
    <property type="entry name" value="CheY-like"/>
    <property type="match status" value="1"/>
</dbReference>
<evidence type="ECO:0000256" key="1">
    <source>
        <dbReference type="ARBA" id="ARBA00022574"/>
    </source>
</evidence>
<dbReference type="InterPro" id="IPR011009">
    <property type="entry name" value="Kinase-like_dom_sf"/>
</dbReference>
<dbReference type="Pfam" id="PF00072">
    <property type="entry name" value="Response_reg"/>
    <property type="match status" value="1"/>
</dbReference>
<evidence type="ECO:0000259" key="6">
    <source>
        <dbReference type="PROSITE" id="PS50110"/>
    </source>
</evidence>
<sequence>MQPDAIHVLLVDDERLSRVVVGNLLRKCNYRVTVAESGLQALDALRHNPPGTFQLVLTDVMMPDVDGIELLRHVRQDDNFNSMPVVMMSANEHTDTVFECIRGGAEDYLLKPITKKEVQYIWQHVWRRQQQAVVRVPHIGPDEADDELRRSGSLPTDQQRGGAGVAAGQSVSMAAYFAQRKELVNSESSFRLFCGVLAMLRPHHARGVPLGKVRPSCLRLMGNGAISVDPEARCAHEHALYASPEELLNAPASVKSDIYSLGVLFFELFHPLTDEAERARVLGDLRHRILPMSVLQGHPQEAAFVVSLLHPDPRARPGRLTSLAAAKDSCAAPGSALEAAMRANGGNSGSGEQGPRKRRRTMHGSEASPQQLHARSHSAPGRAFPQLDETFFKRRDAMQPPVGESGSREIPTAANNGAVDHLLSFSTDLSKFARYNSLQVRATLKYGDLLNAADMVCCTAFDRDDEFFATAGVSRRIKIFEFASVLDSGVDIHYPVLEIPSRSKLSSVCWNSYVKSNLICADYEGMIQLWDVNANSESMRFEEHSKRVWSVDFSQTDPTRFLSGSDDGTVRLWSMSDDAAVACIDSKANVCSVQFSPTNSNLMAFGSANYRVYLYDLRQISVPLAVIGGHSRAVSYVRWMGGDHLVSASTDNNLKLWDVATATSSSANVEPVTTFTGHINEKNFVGLSVTADGFLACGSENNAVYTYYKAIPLPLTHHQFSCTDPASGRELDASDCHQFVSTVCWNRKGSHLIAANSLGNIQVLELV</sequence>
<dbReference type="InterPro" id="IPR015943">
    <property type="entry name" value="WD40/YVTN_repeat-like_dom_sf"/>
</dbReference>
<organism evidence="7 8">
    <name type="scientific">[Myrmecia] bisecta</name>
    <dbReference type="NCBI Taxonomy" id="41462"/>
    <lineage>
        <taxon>Eukaryota</taxon>
        <taxon>Viridiplantae</taxon>
        <taxon>Chlorophyta</taxon>
        <taxon>core chlorophytes</taxon>
        <taxon>Trebouxiophyceae</taxon>
        <taxon>Trebouxiales</taxon>
        <taxon>Trebouxiaceae</taxon>
        <taxon>Myrmecia</taxon>
    </lineage>
</organism>
<dbReference type="AlphaFoldDB" id="A0AAW1QRC7"/>
<dbReference type="Gene3D" id="1.10.510.10">
    <property type="entry name" value="Transferase(Phosphotransferase) domain 1"/>
    <property type="match status" value="1"/>
</dbReference>
<dbReference type="PROSITE" id="PS50294">
    <property type="entry name" value="WD_REPEATS_REGION"/>
    <property type="match status" value="2"/>
</dbReference>
<dbReference type="GO" id="GO:0000160">
    <property type="term" value="P:phosphorelay signal transduction system"/>
    <property type="evidence" value="ECO:0007669"/>
    <property type="project" value="InterPro"/>
</dbReference>
<dbReference type="InterPro" id="IPR001789">
    <property type="entry name" value="Sig_transdc_resp-reg_receiver"/>
</dbReference>
<proteinExistence type="predicted"/>
<evidence type="ECO:0000256" key="5">
    <source>
        <dbReference type="SAM" id="MobiDB-lite"/>
    </source>
</evidence>
<feature type="region of interest" description="Disordered" evidence="5">
    <location>
        <begin position="140"/>
        <end position="166"/>
    </location>
</feature>
<evidence type="ECO:0000313" key="7">
    <source>
        <dbReference type="EMBL" id="KAK9824007.1"/>
    </source>
</evidence>
<evidence type="ECO:0000313" key="8">
    <source>
        <dbReference type="Proteomes" id="UP001489004"/>
    </source>
</evidence>
<dbReference type="InterPro" id="IPR019775">
    <property type="entry name" value="WD40_repeat_CS"/>
</dbReference>
<dbReference type="SUPFAM" id="SSF50978">
    <property type="entry name" value="WD40 repeat-like"/>
    <property type="match status" value="1"/>
</dbReference>
<dbReference type="InterPro" id="IPR020472">
    <property type="entry name" value="WD40_PAC1"/>
</dbReference>
<feature type="repeat" description="WD" evidence="4">
    <location>
        <begin position="627"/>
        <end position="667"/>
    </location>
</feature>
<protein>
    <recommendedName>
        <fullName evidence="6">Response regulatory domain-containing protein</fullName>
    </recommendedName>
</protein>
<evidence type="ECO:0000256" key="2">
    <source>
        <dbReference type="ARBA" id="ARBA00022737"/>
    </source>
</evidence>
<gene>
    <name evidence="7" type="ORF">WJX72_006926</name>
</gene>
<dbReference type="Pfam" id="PF00400">
    <property type="entry name" value="WD40"/>
    <property type="match status" value="2"/>
</dbReference>
<dbReference type="Gene3D" id="2.130.10.10">
    <property type="entry name" value="YVTN repeat-like/Quinoprotein amine dehydrogenase"/>
    <property type="match status" value="1"/>
</dbReference>
<dbReference type="EMBL" id="JALJOR010000002">
    <property type="protein sequence ID" value="KAK9824007.1"/>
    <property type="molecule type" value="Genomic_DNA"/>
</dbReference>
<dbReference type="InterPro" id="IPR036322">
    <property type="entry name" value="WD40_repeat_dom_sf"/>
</dbReference>
<name>A0AAW1QRC7_9CHLO</name>
<dbReference type="PROSITE" id="PS50082">
    <property type="entry name" value="WD_REPEATS_2"/>
    <property type="match status" value="2"/>
</dbReference>
<feature type="repeat" description="WD" evidence="4">
    <location>
        <begin position="541"/>
        <end position="583"/>
    </location>
</feature>
<reference evidence="7 8" key="1">
    <citation type="journal article" date="2024" name="Nat. Commun.">
        <title>Phylogenomics reveals the evolutionary origins of lichenization in chlorophyte algae.</title>
        <authorList>
            <person name="Puginier C."/>
            <person name="Libourel C."/>
            <person name="Otte J."/>
            <person name="Skaloud P."/>
            <person name="Haon M."/>
            <person name="Grisel S."/>
            <person name="Petersen M."/>
            <person name="Berrin J.G."/>
            <person name="Delaux P.M."/>
            <person name="Dal Grande F."/>
            <person name="Keller J."/>
        </authorList>
    </citation>
    <scope>NUCLEOTIDE SEQUENCE [LARGE SCALE GENOMIC DNA]</scope>
    <source>
        <strain evidence="7 8">SAG 2043</strain>
    </source>
</reference>
<keyword evidence="2" id="KW-0677">Repeat</keyword>
<dbReference type="PANTHER" id="PTHR44218:SF6">
    <property type="entry name" value="PROTEIN SUPPRESSOR OF PHYA-105 1"/>
    <property type="match status" value="1"/>
</dbReference>
<dbReference type="PROSITE" id="PS50110">
    <property type="entry name" value="RESPONSE_REGULATORY"/>
    <property type="match status" value="1"/>
</dbReference>
<evidence type="ECO:0000256" key="4">
    <source>
        <dbReference type="PROSITE-ProRule" id="PRU00221"/>
    </source>
</evidence>
<keyword evidence="3" id="KW-0597">Phosphoprotein</keyword>